<feature type="compositionally biased region" description="Basic and acidic residues" evidence="7">
    <location>
        <begin position="113"/>
        <end position="132"/>
    </location>
</feature>
<evidence type="ECO:0000256" key="7">
    <source>
        <dbReference type="SAM" id="MobiDB-lite"/>
    </source>
</evidence>
<dbReference type="PROSITE" id="PS51892">
    <property type="entry name" value="SUBTILASE"/>
    <property type="match status" value="1"/>
</dbReference>
<feature type="active site" description="Charge relay system" evidence="5">
    <location>
        <position position="173"/>
    </location>
</feature>
<evidence type="ECO:0000256" key="4">
    <source>
        <dbReference type="ARBA" id="ARBA00022825"/>
    </source>
</evidence>
<evidence type="ECO:0000256" key="3">
    <source>
        <dbReference type="ARBA" id="ARBA00022801"/>
    </source>
</evidence>
<feature type="region of interest" description="Disordered" evidence="7">
    <location>
        <begin position="110"/>
        <end position="146"/>
    </location>
</feature>
<dbReference type="InterPro" id="IPR023827">
    <property type="entry name" value="Peptidase_S8_Asp-AS"/>
</dbReference>
<keyword evidence="8" id="KW-0732">Signal</keyword>
<keyword evidence="3 5" id="KW-0378">Hydrolase</keyword>
<dbReference type="EMBL" id="JAMTCP010000023">
    <property type="protein sequence ID" value="MCP2260133.1"/>
    <property type="molecule type" value="Genomic_DNA"/>
</dbReference>
<dbReference type="PANTHER" id="PTHR43806:SF11">
    <property type="entry name" value="CEREVISIN-RELATED"/>
    <property type="match status" value="1"/>
</dbReference>
<accession>A0ABT1HX85</accession>
<dbReference type="PRINTS" id="PR00723">
    <property type="entry name" value="SUBTILISIN"/>
</dbReference>
<dbReference type="Pfam" id="PF00082">
    <property type="entry name" value="Peptidase_S8"/>
    <property type="match status" value="1"/>
</dbReference>
<evidence type="ECO:0000256" key="8">
    <source>
        <dbReference type="SAM" id="SignalP"/>
    </source>
</evidence>
<gene>
    <name evidence="10" type="ORF">LX15_003844</name>
</gene>
<evidence type="ECO:0000256" key="5">
    <source>
        <dbReference type="PROSITE-ProRule" id="PRU01240"/>
    </source>
</evidence>
<feature type="signal peptide" evidence="8">
    <location>
        <begin position="1"/>
        <end position="29"/>
    </location>
</feature>
<feature type="domain" description="Peptidase S8/S53" evidence="9">
    <location>
        <begin position="165"/>
        <end position="458"/>
    </location>
</feature>
<feature type="chain" id="PRO_5046153288" evidence="8">
    <location>
        <begin position="30"/>
        <end position="492"/>
    </location>
</feature>
<proteinExistence type="inferred from homology"/>
<comment type="caution">
    <text evidence="10">The sequence shown here is derived from an EMBL/GenBank/DDBJ whole genome shotgun (WGS) entry which is preliminary data.</text>
</comment>
<dbReference type="InterPro" id="IPR015500">
    <property type="entry name" value="Peptidase_S8_subtilisin-rel"/>
</dbReference>
<dbReference type="PANTHER" id="PTHR43806">
    <property type="entry name" value="PEPTIDASE S8"/>
    <property type="match status" value="1"/>
</dbReference>
<evidence type="ECO:0000256" key="1">
    <source>
        <dbReference type="ARBA" id="ARBA00011073"/>
    </source>
</evidence>
<dbReference type="SUPFAM" id="SSF52743">
    <property type="entry name" value="Subtilisin-like"/>
    <property type="match status" value="1"/>
</dbReference>
<evidence type="ECO:0000259" key="9">
    <source>
        <dbReference type="Pfam" id="PF00082"/>
    </source>
</evidence>
<feature type="active site" description="Charge relay system" evidence="5">
    <location>
        <position position="214"/>
    </location>
</feature>
<reference evidence="10 11" key="1">
    <citation type="submission" date="2022-06" db="EMBL/GenBank/DDBJ databases">
        <title>Genomic Encyclopedia of Archaeal and Bacterial Type Strains, Phase II (KMG-II): from individual species to whole genera.</title>
        <authorList>
            <person name="Goeker M."/>
        </authorList>
    </citation>
    <scope>NUCLEOTIDE SEQUENCE [LARGE SCALE GENOMIC DNA]</scope>
    <source>
        <strain evidence="10 11">DSM 40477</strain>
    </source>
</reference>
<evidence type="ECO:0000256" key="6">
    <source>
        <dbReference type="RuleBase" id="RU003355"/>
    </source>
</evidence>
<keyword evidence="4 5" id="KW-0720">Serine protease</keyword>
<keyword evidence="11" id="KW-1185">Reference proteome</keyword>
<dbReference type="InterPro" id="IPR023828">
    <property type="entry name" value="Peptidase_S8_Ser-AS"/>
</dbReference>
<keyword evidence="2 5" id="KW-0645">Protease</keyword>
<comment type="similarity">
    <text evidence="1 5 6">Belongs to the peptidase S8 family.</text>
</comment>
<evidence type="ECO:0000313" key="10">
    <source>
        <dbReference type="EMBL" id="MCP2260133.1"/>
    </source>
</evidence>
<dbReference type="RefSeq" id="WP_253671001.1">
    <property type="nucleotide sequence ID" value="NZ_JAMTCP010000023.1"/>
</dbReference>
<dbReference type="PROSITE" id="PS00138">
    <property type="entry name" value="SUBTILASE_SER"/>
    <property type="match status" value="1"/>
</dbReference>
<evidence type="ECO:0000256" key="2">
    <source>
        <dbReference type="ARBA" id="ARBA00022670"/>
    </source>
</evidence>
<feature type="active site" description="Charge relay system" evidence="5">
    <location>
        <position position="412"/>
    </location>
</feature>
<dbReference type="InterPro" id="IPR036852">
    <property type="entry name" value="Peptidase_S8/S53_dom_sf"/>
</dbReference>
<dbReference type="PROSITE" id="PS00136">
    <property type="entry name" value="SUBTILASE_ASP"/>
    <property type="match status" value="1"/>
</dbReference>
<dbReference type="InterPro" id="IPR050131">
    <property type="entry name" value="Peptidase_S8_subtilisin-like"/>
</dbReference>
<evidence type="ECO:0000313" key="11">
    <source>
        <dbReference type="Proteomes" id="UP001205311"/>
    </source>
</evidence>
<dbReference type="Gene3D" id="3.40.50.200">
    <property type="entry name" value="Peptidase S8/S53 domain"/>
    <property type="match status" value="1"/>
</dbReference>
<dbReference type="InterPro" id="IPR000209">
    <property type="entry name" value="Peptidase_S8/S53_dom"/>
</dbReference>
<name>A0ABT1HX85_STRSD</name>
<sequence length="492" mass="50968">MPLAHSARAAMIGVTLLTVGWLAPAPAAAARPETATEHDGAACVQRGPTLRYVVLFPRGTATEKAEAEITAKCGATTVYYPQVAVAVATSPDPSFGERFGVDRAFSAQGTVLARRERTRRQDETSPRGESRPRRGAPTAADRSGEQWDMAMIRADQARRVNPGSRDVVVGVLDSGVDATHPDLARAVDPSLSVGCLTGRPNPSPAAWAPTTSVHGTHVAGTIAAADDGRGVTGVAPGVRLASVKVVDDQGYIFPEYAVCGLLWAAETGMRVVNNSYYVDPWMLTCRNREGERVVHEAVRRAVEYANDRGVLVVAATGNAGVDLSRPGRGATVDEDGHPVDSACDVLPAKVRGVVAVSSVGAKRLKAGYSSYGLGVVQVTAPGGDYRQEPTAGGNGCVLSTVPGGYDYTCGTSMATPHVTGVAALLASTHPSATASQLARLLNAQARPVPCPADYDLNGDGAQDAVCHGATSYNGFYGHGIVDALAAVTSGED</sequence>
<dbReference type="InterPro" id="IPR022398">
    <property type="entry name" value="Peptidase_S8_His-AS"/>
</dbReference>
<organism evidence="10 11">
    <name type="scientific">Streptoalloteichus tenebrarius (strain ATCC 17920 / DSM 40477 / JCM 4838 / CBS 697.72 / NBRC 16177 / NCIMB 11028 / NRRL B-12390 / A12253. 1 / ISP 5477)</name>
    <name type="common">Streptomyces tenebrarius</name>
    <dbReference type="NCBI Taxonomy" id="1933"/>
    <lineage>
        <taxon>Bacteria</taxon>
        <taxon>Bacillati</taxon>
        <taxon>Actinomycetota</taxon>
        <taxon>Actinomycetes</taxon>
        <taxon>Pseudonocardiales</taxon>
        <taxon>Pseudonocardiaceae</taxon>
        <taxon>Streptoalloteichus</taxon>
    </lineage>
</organism>
<dbReference type="Proteomes" id="UP001205311">
    <property type="component" value="Unassembled WGS sequence"/>
</dbReference>
<dbReference type="PROSITE" id="PS00137">
    <property type="entry name" value="SUBTILASE_HIS"/>
    <property type="match status" value="1"/>
</dbReference>
<protein>
    <submittedName>
        <fullName evidence="10">Subtilase family protein</fullName>
    </submittedName>
</protein>